<evidence type="ECO:0000313" key="8">
    <source>
        <dbReference type="EMBL" id="WWD22249.1"/>
    </source>
</evidence>
<dbReference type="Proteomes" id="UP000322225">
    <property type="component" value="Chromosome 13"/>
</dbReference>
<evidence type="ECO:0000259" key="7">
    <source>
        <dbReference type="Pfam" id="PF22725"/>
    </source>
</evidence>
<dbReference type="InterPro" id="IPR000683">
    <property type="entry name" value="Gfo/Idh/MocA-like_OxRdtase_N"/>
</dbReference>
<dbReference type="SUPFAM" id="SSF55347">
    <property type="entry name" value="Glyceraldehyde-3-phosphate dehydrogenase-like, C-terminal domain"/>
    <property type="match status" value="1"/>
</dbReference>
<dbReference type="Gene3D" id="3.40.50.720">
    <property type="entry name" value="NAD(P)-binding Rossmann-like Domain"/>
    <property type="match status" value="1"/>
</dbReference>
<gene>
    <name evidence="8" type="ORF">CI109_106740</name>
</gene>
<evidence type="ECO:0000259" key="6">
    <source>
        <dbReference type="Pfam" id="PF01408"/>
    </source>
</evidence>
<comment type="similarity">
    <text evidence="1">Belongs to the Gfo/Idh/MocA family.</text>
</comment>
<accession>A0A5M6C6S4</accession>
<evidence type="ECO:0000256" key="3">
    <source>
        <dbReference type="ARBA" id="ARBA00038984"/>
    </source>
</evidence>
<protein>
    <recommendedName>
        <fullName evidence="3">D-xylose 1-dehydrogenase (NADP(+), D-xylono-1,5-lactone-forming)</fullName>
        <ecNumber evidence="3">1.1.1.179</ecNumber>
    </recommendedName>
    <alternativeName>
        <fullName evidence="4">D-xylose-NADP dehydrogenase</fullName>
    </alternativeName>
</protein>
<dbReference type="KEGG" id="ksn:43586305"/>
<sequence>MSEIEAKPKPLRWGIIATGNISIKFAKDLLVDPATRDATDVAHRIGAVGSRSIEGAKAFIHKLETDPGTSTECQSQLEACKTYGSYDEVYNDPDVDVIYIGTPHPMHYANAKRALEAGKPVLCEKPFTMSLSELDGLIKIAKDKNVFLMEGVWTRFLPIMYRVQEIIHSGKLGKVRRLFADFSIDFRPDEHPYSWRMIDPALGGGSLLDMGPYPAVWATMLLHHHPDNTSKKPPTLVFSHQTIYARSGVDANTRWLLEWEDVGQALCVTDMTAHGTHHGCVIVTCEKGDLILDGSIARPSTYHIIMRGEDGPSADDVKETFEVPVPAGVGMCYEADEVYRCIKRGEIQSDRMPWEESRMVQGWFDHIRATSGASGTG</sequence>
<dbReference type="PANTHER" id="PTHR22604:SF105">
    <property type="entry name" value="TRANS-1,2-DIHYDROBENZENE-1,2-DIOL DEHYDROGENASE"/>
    <property type="match status" value="1"/>
</dbReference>
<dbReference type="RefSeq" id="XP_031863752.1">
    <property type="nucleotide sequence ID" value="XM_032002195.1"/>
</dbReference>
<dbReference type="OrthoDB" id="2129491at2759"/>
<reference evidence="8" key="1">
    <citation type="submission" date="2017-08" db="EMBL/GenBank/DDBJ databases">
        <authorList>
            <person name="Cuomo C."/>
            <person name="Billmyre B."/>
            <person name="Heitman J."/>
        </authorList>
    </citation>
    <scope>NUCLEOTIDE SEQUENCE</scope>
    <source>
        <strain evidence="8">CBS 12478</strain>
    </source>
</reference>
<name>A0A5M6C6S4_9TREE</name>
<feature type="domain" description="Gfo/Idh/MocA-like oxidoreductase N-terminal" evidence="6">
    <location>
        <begin position="12"/>
        <end position="151"/>
    </location>
</feature>
<evidence type="ECO:0000256" key="4">
    <source>
        <dbReference type="ARBA" id="ARBA00042988"/>
    </source>
</evidence>
<evidence type="ECO:0000313" key="9">
    <source>
        <dbReference type="Proteomes" id="UP000322225"/>
    </source>
</evidence>
<reference evidence="8" key="2">
    <citation type="submission" date="2024-01" db="EMBL/GenBank/DDBJ databases">
        <title>Comparative genomics of Cryptococcus and Kwoniella reveals pathogenesis evolution and contrasting modes of karyotype evolution via chromosome fusion or intercentromeric recombination.</title>
        <authorList>
            <person name="Coelho M.A."/>
            <person name="David-Palma M."/>
            <person name="Shea T."/>
            <person name="Bowers K."/>
            <person name="McGinley-Smith S."/>
            <person name="Mohammad A.W."/>
            <person name="Gnirke A."/>
            <person name="Yurkov A.M."/>
            <person name="Nowrousian M."/>
            <person name="Sun S."/>
            <person name="Cuomo C.A."/>
            <person name="Heitman J."/>
        </authorList>
    </citation>
    <scope>NUCLEOTIDE SEQUENCE</scope>
    <source>
        <strain evidence="8">CBS 12478</strain>
    </source>
</reference>
<evidence type="ECO:0000256" key="1">
    <source>
        <dbReference type="ARBA" id="ARBA00010928"/>
    </source>
</evidence>
<dbReference type="GO" id="GO:0000166">
    <property type="term" value="F:nucleotide binding"/>
    <property type="evidence" value="ECO:0007669"/>
    <property type="project" value="InterPro"/>
</dbReference>
<dbReference type="EMBL" id="CP144063">
    <property type="protein sequence ID" value="WWD22249.1"/>
    <property type="molecule type" value="Genomic_DNA"/>
</dbReference>
<keyword evidence="2" id="KW-0560">Oxidoreductase</keyword>
<dbReference type="GeneID" id="43586305"/>
<dbReference type="EC" id="1.1.1.179" evidence="3"/>
<dbReference type="GO" id="GO:0047837">
    <property type="term" value="F:D-xylose 1-dehydrogenase (NADP+) activity"/>
    <property type="evidence" value="ECO:0007669"/>
    <property type="project" value="UniProtKB-EC"/>
</dbReference>
<dbReference type="PANTHER" id="PTHR22604">
    <property type="entry name" value="OXIDOREDUCTASES"/>
    <property type="match status" value="1"/>
</dbReference>
<dbReference type="Pfam" id="PF22725">
    <property type="entry name" value="GFO_IDH_MocA_C3"/>
    <property type="match status" value="1"/>
</dbReference>
<feature type="domain" description="GFO/IDH/MocA-like oxidoreductase" evidence="7">
    <location>
        <begin position="162"/>
        <end position="290"/>
    </location>
</feature>
<dbReference type="InterPro" id="IPR055170">
    <property type="entry name" value="GFO_IDH_MocA-like_dom"/>
</dbReference>
<dbReference type="InterPro" id="IPR036291">
    <property type="entry name" value="NAD(P)-bd_dom_sf"/>
</dbReference>
<dbReference type="Pfam" id="PF01408">
    <property type="entry name" value="GFO_IDH_MocA"/>
    <property type="match status" value="1"/>
</dbReference>
<organism evidence="8 9">
    <name type="scientific">Kwoniella shandongensis</name>
    <dbReference type="NCBI Taxonomy" id="1734106"/>
    <lineage>
        <taxon>Eukaryota</taxon>
        <taxon>Fungi</taxon>
        <taxon>Dikarya</taxon>
        <taxon>Basidiomycota</taxon>
        <taxon>Agaricomycotina</taxon>
        <taxon>Tremellomycetes</taxon>
        <taxon>Tremellales</taxon>
        <taxon>Cryptococcaceae</taxon>
        <taxon>Kwoniella</taxon>
    </lineage>
</organism>
<dbReference type="SUPFAM" id="SSF51735">
    <property type="entry name" value="NAD(P)-binding Rossmann-fold domains"/>
    <property type="match status" value="1"/>
</dbReference>
<dbReference type="AlphaFoldDB" id="A0A5M6C6S4"/>
<keyword evidence="9" id="KW-1185">Reference proteome</keyword>
<dbReference type="Gene3D" id="3.30.360.10">
    <property type="entry name" value="Dihydrodipicolinate Reductase, domain 2"/>
    <property type="match status" value="1"/>
</dbReference>
<comment type="catalytic activity">
    <reaction evidence="5">
        <text>D-xylose + NADP(+) = D-xylono-1,5-lactone + NADPH + H(+)</text>
        <dbReference type="Rhea" id="RHEA:22000"/>
        <dbReference type="ChEBI" id="CHEBI:15378"/>
        <dbReference type="ChEBI" id="CHEBI:15867"/>
        <dbReference type="ChEBI" id="CHEBI:53455"/>
        <dbReference type="ChEBI" id="CHEBI:57783"/>
        <dbReference type="ChEBI" id="CHEBI:58349"/>
        <dbReference type="EC" id="1.1.1.179"/>
    </reaction>
</comment>
<evidence type="ECO:0000256" key="2">
    <source>
        <dbReference type="ARBA" id="ARBA00023002"/>
    </source>
</evidence>
<evidence type="ECO:0000256" key="5">
    <source>
        <dbReference type="ARBA" id="ARBA00049233"/>
    </source>
</evidence>
<proteinExistence type="inferred from homology"/>
<dbReference type="InterPro" id="IPR050984">
    <property type="entry name" value="Gfo/Idh/MocA_domain"/>
</dbReference>